<dbReference type="GO" id="GO:0006508">
    <property type="term" value="P:proteolysis"/>
    <property type="evidence" value="ECO:0007669"/>
    <property type="project" value="InterPro"/>
</dbReference>
<dbReference type="RefSeq" id="WP_132115729.1">
    <property type="nucleotide sequence ID" value="NZ_SLWS01000003.1"/>
</dbReference>
<dbReference type="Gene3D" id="1.25.40.10">
    <property type="entry name" value="Tetratricopeptide repeat domain"/>
    <property type="match status" value="1"/>
</dbReference>
<dbReference type="PROSITE" id="PS00018">
    <property type="entry name" value="EF_HAND_1"/>
    <property type="match status" value="1"/>
</dbReference>
<organism evidence="2 3">
    <name type="scientific">Actinocrispum wychmicini</name>
    <dbReference type="NCBI Taxonomy" id="1213861"/>
    <lineage>
        <taxon>Bacteria</taxon>
        <taxon>Bacillati</taxon>
        <taxon>Actinomycetota</taxon>
        <taxon>Actinomycetes</taxon>
        <taxon>Pseudonocardiales</taxon>
        <taxon>Pseudonocardiaceae</taxon>
        <taxon>Actinocrispum</taxon>
    </lineage>
</organism>
<dbReference type="Pfam" id="PF00656">
    <property type="entry name" value="Peptidase_C14"/>
    <property type="match status" value="1"/>
</dbReference>
<dbReference type="EMBL" id="SLWS01000003">
    <property type="protein sequence ID" value="TCO60610.1"/>
    <property type="molecule type" value="Genomic_DNA"/>
</dbReference>
<dbReference type="NCBIfam" id="NF047832">
    <property type="entry name" value="caspase_w_EACC1"/>
    <property type="match status" value="1"/>
</dbReference>
<dbReference type="OrthoDB" id="4464809at2"/>
<comment type="caution">
    <text evidence="2">The sequence shown here is derived from an EMBL/GenBank/DDBJ whole genome shotgun (WGS) entry which is preliminary data.</text>
</comment>
<evidence type="ECO:0000259" key="1">
    <source>
        <dbReference type="Pfam" id="PF00656"/>
    </source>
</evidence>
<proteinExistence type="predicted"/>
<gene>
    <name evidence="2" type="ORF">EV192_103185</name>
</gene>
<feature type="domain" description="Peptidase C14 caspase" evidence="1">
    <location>
        <begin position="7"/>
        <end position="218"/>
    </location>
</feature>
<dbReference type="GO" id="GO:0004197">
    <property type="term" value="F:cysteine-type endopeptidase activity"/>
    <property type="evidence" value="ECO:0007669"/>
    <property type="project" value="InterPro"/>
</dbReference>
<sequence>MGDRVHKALLIANWDFPRDPGQLPALNGPRADVRHLQEVLTSQRTGLYHPDHVQVLSNRTRGGMLRRIEDFFLDATRDDQLLLYYSGHGKLSLFDELFLCAKDTRVDRLVSTAVSTSAVSTVVDASPAAAKILILDCCYAGSFKGSAGPGKLAGEGRFVLTASRGAELAPDADAADTTSPFTRFLVEALDAKAEDSDGDGYLSVDDVYTYVADRMREERLSRPQRSFAAAVDVIALARTPAGARPLPPVAINPPKRAVPLLSPADAREEVQRGREAERNGQLRAAREAYERAARGNAGDWSVLAADLLGPLLEAGDDIPGATAAYQQVAASGHPDWAPRAAVRVAHHLEAKGREAACRLAIASGHPEWAPAAASLLADDLTAQGNTRAARELYDQAIHSGHSEWAARALVMVGTLLAGEGEVAAAKAAYRRAVLSGNDRWAGEAAARLNDIAM</sequence>
<reference evidence="2 3" key="1">
    <citation type="submission" date="2019-03" db="EMBL/GenBank/DDBJ databases">
        <title>Genomic Encyclopedia of Type Strains, Phase IV (KMG-IV): sequencing the most valuable type-strain genomes for metagenomic binning, comparative biology and taxonomic classification.</title>
        <authorList>
            <person name="Goeker M."/>
        </authorList>
    </citation>
    <scope>NUCLEOTIDE SEQUENCE [LARGE SCALE GENOMIC DNA]</scope>
    <source>
        <strain evidence="2 3">DSM 45934</strain>
    </source>
</reference>
<accession>A0A4V2S7M9</accession>
<name>A0A4V2S7M9_9PSEU</name>
<evidence type="ECO:0000313" key="3">
    <source>
        <dbReference type="Proteomes" id="UP000295680"/>
    </source>
</evidence>
<dbReference type="PANTHER" id="PTHR22576:SF37">
    <property type="entry name" value="MUCOSA-ASSOCIATED LYMPHOID TISSUE LYMPHOMA TRANSLOCATION PROTEIN 1"/>
    <property type="match status" value="1"/>
</dbReference>
<protein>
    <submittedName>
        <fullName evidence="2">Caspase domain-containing protein</fullName>
    </submittedName>
</protein>
<evidence type="ECO:0000313" key="2">
    <source>
        <dbReference type="EMBL" id="TCO60610.1"/>
    </source>
</evidence>
<dbReference type="Proteomes" id="UP000295680">
    <property type="component" value="Unassembled WGS sequence"/>
</dbReference>
<dbReference type="Gene3D" id="3.40.50.1460">
    <property type="match status" value="1"/>
</dbReference>
<dbReference type="PANTHER" id="PTHR22576">
    <property type="entry name" value="MUCOSA ASSOCIATED LYMPHOID TISSUE LYMPHOMA TRANSLOCATION PROTEIN 1/PARACASPASE"/>
    <property type="match status" value="1"/>
</dbReference>
<dbReference type="InterPro" id="IPR052039">
    <property type="entry name" value="Caspase-related_regulators"/>
</dbReference>
<dbReference type="InterPro" id="IPR011990">
    <property type="entry name" value="TPR-like_helical_dom_sf"/>
</dbReference>
<dbReference type="InterPro" id="IPR011600">
    <property type="entry name" value="Pept_C14_caspase"/>
</dbReference>
<dbReference type="SUPFAM" id="SSF81901">
    <property type="entry name" value="HCP-like"/>
    <property type="match status" value="1"/>
</dbReference>
<dbReference type="InterPro" id="IPR018247">
    <property type="entry name" value="EF_Hand_1_Ca_BS"/>
</dbReference>
<dbReference type="SUPFAM" id="SSF52129">
    <property type="entry name" value="Caspase-like"/>
    <property type="match status" value="1"/>
</dbReference>
<dbReference type="AlphaFoldDB" id="A0A4V2S7M9"/>
<dbReference type="InterPro" id="IPR029030">
    <property type="entry name" value="Caspase-like_dom_sf"/>
</dbReference>
<keyword evidence="3" id="KW-1185">Reference proteome</keyword>